<sequence>MAEEYGATTILFLCVFMVHANKAKEKGIGSYKTKVVKHWDSISAIYSEDCANGEGAMTGAENAADPEEPIEISPENGTKRARTGEAIMCMIGEMRTTFKDALKTTDPLPLRKATTPSEILAALRLIPDLAEADMLRSYGKLILNERLFEALMELPMHMRKTWLLLLP</sequence>
<dbReference type="AlphaFoldDB" id="M8BLV7"/>
<dbReference type="ExpressionAtlas" id="M8BLV7">
    <property type="expression patterns" value="baseline"/>
</dbReference>
<dbReference type="EnsemblPlants" id="EMT25980">
    <property type="protein sequence ID" value="EMT25980"/>
    <property type="gene ID" value="F775_04313"/>
</dbReference>
<accession>M8BLV7</accession>
<proteinExistence type="predicted"/>
<reference evidence="1" key="1">
    <citation type="submission" date="2015-06" db="UniProtKB">
        <authorList>
            <consortium name="EnsemblPlants"/>
        </authorList>
    </citation>
    <scope>IDENTIFICATION</scope>
</reference>
<evidence type="ECO:0000313" key="1">
    <source>
        <dbReference type="EnsemblPlants" id="EMT25980"/>
    </source>
</evidence>
<organism evidence="1">
    <name type="scientific">Aegilops tauschii</name>
    <name type="common">Tausch's goatgrass</name>
    <name type="synonym">Aegilops squarrosa</name>
    <dbReference type="NCBI Taxonomy" id="37682"/>
    <lineage>
        <taxon>Eukaryota</taxon>
        <taxon>Viridiplantae</taxon>
        <taxon>Streptophyta</taxon>
        <taxon>Embryophyta</taxon>
        <taxon>Tracheophyta</taxon>
        <taxon>Spermatophyta</taxon>
        <taxon>Magnoliopsida</taxon>
        <taxon>Liliopsida</taxon>
        <taxon>Poales</taxon>
        <taxon>Poaceae</taxon>
        <taxon>BOP clade</taxon>
        <taxon>Pooideae</taxon>
        <taxon>Triticodae</taxon>
        <taxon>Triticeae</taxon>
        <taxon>Triticinae</taxon>
        <taxon>Aegilops</taxon>
    </lineage>
</organism>
<protein>
    <submittedName>
        <fullName evidence="1">Uncharacterized protein</fullName>
    </submittedName>
</protein>
<name>M8BLV7_AEGTA</name>